<evidence type="ECO:0000313" key="7">
    <source>
        <dbReference type="Proteomes" id="UP000887540"/>
    </source>
</evidence>
<dbReference type="GO" id="GO:0016020">
    <property type="term" value="C:membrane"/>
    <property type="evidence" value="ECO:0007669"/>
    <property type="project" value="UniProtKB-SubCell"/>
</dbReference>
<dbReference type="Gene3D" id="1.20.120.540">
    <property type="entry name" value="Voltage-gated potassium channels"/>
    <property type="match status" value="1"/>
</dbReference>
<dbReference type="AlphaFoldDB" id="A0A914DYB6"/>
<dbReference type="PANTHER" id="PTHR11662:SF399">
    <property type="entry name" value="FI19708P1-RELATED"/>
    <property type="match status" value="1"/>
</dbReference>
<dbReference type="PROSITE" id="PS50850">
    <property type="entry name" value="MFS"/>
    <property type="match status" value="1"/>
</dbReference>
<name>A0A914DYB6_9BILA</name>
<dbReference type="InterPro" id="IPR027378">
    <property type="entry name" value="Nucleotide_channel_N"/>
</dbReference>
<evidence type="ECO:0000256" key="5">
    <source>
        <dbReference type="SAM" id="Phobius"/>
    </source>
</evidence>
<reference evidence="8" key="1">
    <citation type="submission" date="2022-11" db="UniProtKB">
        <authorList>
            <consortium name="WormBaseParasite"/>
        </authorList>
    </citation>
    <scope>IDENTIFICATION</scope>
</reference>
<keyword evidence="4 5" id="KW-0472">Membrane</keyword>
<dbReference type="InterPro" id="IPR036259">
    <property type="entry name" value="MFS_trans_sf"/>
</dbReference>
<dbReference type="InterPro" id="IPR050382">
    <property type="entry name" value="MFS_Na/Anion_cotransporter"/>
</dbReference>
<dbReference type="SUPFAM" id="SSF103473">
    <property type="entry name" value="MFS general substrate transporter"/>
    <property type="match status" value="1"/>
</dbReference>
<dbReference type="InterPro" id="IPR020846">
    <property type="entry name" value="MFS_dom"/>
</dbReference>
<organism evidence="7 8">
    <name type="scientific">Acrobeloides nanus</name>
    <dbReference type="NCBI Taxonomy" id="290746"/>
    <lineage>
        <taxon>Eukaryota</taxon>
        <taxon>Metazoa</taxon>
        <taxon>Ecdysozoa</taxon>
        <taxon>Nematoda</taxon>
        <taxon>Chromadorea</taxon>
        <taxon>Rhabditida</taxon>
        <taxon>Tylenchina</taxon>
        <taxon>Cephalobomorpha</taxon>
        <taxon>Cephaloboidea</taxon>
        <taxon>Cephalobidae</taxon>
        <taxon>Acrobeloides</taxon>
    </lineage>
</organism>
<feature type="transmembrane region" description="Helical" evidence="5">
    <location>
        <begin position="50"/>
        <end position="70"/>
    </location>
</feature>
<evidence type="ECO:0000256" key="4">
    <source>
        <dbReference type="ARBA" id="ARBA00023136"/>
    </source>
</evidence>
<proteinExistence type="predicted"/>
<evidence type="ECO:0000256" key="1">
    <source>
        <dbReference type="ARBA" id="ARBA00004141"/>
    </source>
</evidence>
<keyword evidence="2 5" id="KW-0812">Transmembrane</keyword>
<dbReference type="GO" id="GO:0006820">
    <property type="term" value="P:monoatomic anion transport"/>
    <property type="evidence" value="ECO:0007669"/>
    <property type="project" value="TreeGrafter"/>
</dbReference>
<evidence type="ECO:0000313" key="8">
    <source>
        <dbReference type="WBParaSite" id="ACRNAN_scaffold4785.g10960.t1"/>
    </source>
</evidence>
<dbReference type="GO" id="GO:0022857">
    <property type="term" value="F:transmembrane transporter activity"/>
    <property type="evidence" value="ECO:0007669"/>
    <property type="project" value="InterPro"/>
</dbReference>
<evidence type="ECO:0000256" key="3">
    <source>
        <dbReference type="ARBA" id="ARBA00022989"/>
    </source>
</evidence>
<dbReference type="WBParaSite" id="ACRNAN_scaffold4785.g10960.t1">
    <property type="protein sequence ID" value="ACRNAN_scaffold4785.g10960.t1"/>
    <property type="gene ID" value="ACRNAN_scaffold4785.g10960"/>
</dbReference>
<evidence type="ECO:0000256" key="2">
    <source>
        <dbReference type="ARBA" id="ARBA00022692"/>
    </source>
</evidence>
<accession>A0A914DYB6</accession>
<keyword evidence="3 5" id="KW-1133">Transmembrane helix</keyword>
<dbReference type="Proteomes" id="UP000887540">
    <property type="component" value="Unplaced"/>
</dbReference>
<comment type="subcellular location">
    <subcellularLocation>
        <location evidence="1">Membrane</location>
        <topology evidence="1">Multi-pass membrane protein</topology>
    </subcellularLocation>
</comment>
<dbReference type="PANTHER" id="PTHR11662">
    <property type="entry name" value="SOLUTE CARRIER FAMILY 17"/>
    <property type="match status" value="1"/>
</dbReference>
<protein>
    <submittedName>
        <fullName evidence="8">Major facilitator superfamily (MFS) profile domain-containing protein</fullName>
    </submittedName>
</protein>
<sequence length="93" mass="10353">MRDNMGIAVVCMVNTTSYTNQVYDNITILKPTFYGGIPTVLFSGYFADKYGPNLVIILGVSFNVLLSFLAPLTAEWDFYAFVFIRFCMGIAAV</sequence>
<evidence type="ECO:0000259" key="6">
    <source>
        <dbReference type="PROSITE" id="PS50850"/>
    </source>
</evidence>
<keyword evidence="7" id="KW-1185">Reference proteome</keyword>
<feature type="domain" description="Major facilitator superfamily (MFS) profile" evidence="6">
    <location>
        <begin position="1"/>
        <end position="93"/>
    </location>
</feature>